<comment type="caution">
    <text evidence="10">The sequence shown here is derived from an EMBL/GenBank/DDBJ whole genome shotgun (WGS) entry which is preliminary data.</text>
</comment>
<dbReference type="PIRSF" id="PIRSF001589">
    <property type="entry name" value="Asn_synthetase_glu-h"/>
    <property type="match status" value="1"/>
</dbReference>
<keyword evidence="7" id="KW-0315">Glutamine amidotransferase</keyword>
<protein>
    <recommendedName>
        <fullName evidence="3">asparagine synthase (glutamine-hydrolyzing)</fullName>
        <ecNumber evidence="3">6.3.5.4</ecNumber>
    </recommendedName>
</protein>
<evidence type="ECO:0000256" key="6">
    <source>
        <dbReference type="ARBA" id="ARBA00022888"/>
    </source>
</evidence>
<keyword evidence="6" id="KW-0061">Asparagine biosynthesis</keyword>
<dbReference type="PANTHER" id="PTHR43284:SF1">
    <property type="entry name" value="ASPARAGINE SYNTHETASE"/>
    <property type="match status" value="1"/>
</dbReference>
<evidence type="ECO:0000256" key="7">
    <source>
        <dbReference type="ARBA" id="ARBA00022962"/>
    </source>
</evidence>
<dbReference type="InterPro" id="IPR017932">
    <property type="entry name" value="GATase_2_dom"/>
</dbReference>
<keyword evidence="4" id="KW-0547">Nucleotide-binding</keyword>
<dbReference type="InterPro" id="IPR001962">
    <property type="entry name" value="Asn_synthase"/>
</dbReference>
<dbReference type="InterPro" id="IPR029055">
    <property type="entry name" value="Ntn_hydrolases_N"/>
</dbReference>
<comment type="catalytic activity">
    <reaction evidence="8">
        <text>L-aspartate + L-glutamine + ATP + H2O = L-asparagine + L-glutamate + AMP + diphosphate + H(+)</text>
        <dbReference type="Rhea" id="RHEA:12228"/>
        <dbReference type="ChEBI" id="CHEBI:15377"/>
        <dbReference type="ChEBI" id="CHEBI:15378"/>
        <dbReference type="ChEBI" id="CHEBI:29985"/>
        <dbReference type="ChEBI" id="CHEBI:29991"/>
        <dbReference type="ChEBI" id="CHEBI:30616"/>
        <dbReference type="ChEBI" id="CHEBI:33019"/>
        <dbReference type="ChEBI" id="CHEBI:58048"/>
        <dbReference type="ChEBI" id="CHEBI:58359"/>
        <dbReference type="ChEBI" id="CHEBI:456215"/>
        <dbReference type="EC" id="6.3.5.4"/>
    </reaction>
</comment>
<proteinExistence type="inferred from homology"/>
<accession>A0ABQ2F841</accession>
<dbReference type="InterPro" id="IPR033738">
    <property type="entry name" value="AsnB_N"/>
</dbReference>
<evidence type="ECO:0000313" key="11">
    <source>
        <dbReference type="Proteomes" id="UP000662111"/>
    </source>
</evidence>
<dbReference type="EMBL" id="BMLB01000004">
    <property type="protein sequence ID" value="GGK71227.1"/>
    <property type="molecule type" value="Genomic_DNA"/>
</dbReference>
<dbReference type="CDD" id="cd00712">
    <property type="entry name" value="AsnB"/>
    <property type="match status" value="1"/>
</dbReference>
<organism evidence="10 11">
    <name type="scientific">Ornithinimicrobium pekingense</name>
    <dbReference type="NCBI Taxonomy" id="384677"/>
    <lineage>
        <taxon>Bacteria</taxon>
        <taxon>Bacillati</taxon>
        <taxon>Actinomycetota</taxon>
        <taxon>Actinomycetes</taxon>
        <taxon>Micrococcales</taxon>
        <taxon>Ornithinimicrobiaceae</taxon>
        <taxon>Ornithinimicrobium</taxon>
    </lineage>
</organism>
<dbReference type="Gene3D" id="3.40.50.620">
    <property type="entry name" value="HUPs"/>
    <property type="match status" value="1"/>
</dbReference>
<comment type="pathway">
    <text evidence="1">Amino-acid biosynthesis; L-asparagine biosynthesis; L-asparagine from L-aspartate (L-Gln route): step 1/1.</text>
</comment>
<dbReference type="PROSITE" id="PS51278">
    <property type="entry name" value="GATASE_TYPE_2"/>
    <property type="match status" value="1"/>
</dbReference>
<keyword evidence="11" id="KW-1185">Reference proteome</keyword>
<evidence type="ECO:0000256" key="8">
    <source>
        <dbReference type="ARBA" id="ARBA00048741"/>
    </source>
</evidence>
<evidence type="ECO:0000256" key="5">
    <source>
        <dbReference type="ARBA" id="ARBA00022840"/>
    </source>
</evidence>
<keyword evidence="6" id="KW-0028">Amino-acid biosynthesis</keyword>
<evidence type="ECO:0000256" key="1">
    <source>
        <dbReference type="ARBA" id="ARBA00005187"/>
    </source>
</evidence>
<dbReference type="SUPFAM" id="SSF52402">
    <property type="entry name" value="Adenine nucleotide alpha hydrolases-like"/>
    <property type="match status" value="1"/>
</dbReference>
<comment type="similarity">
    <text evidence="2">Belongs to the asparagine synthetase family.</text>
</comment>
<dbReference type="Gene3D" id="3.60.20.10">
    <property type="entry name" value="Glutamine Phosphoribosylpyrophosphate, subunit 1, domain 1"/>
    <property type="match status" value="1"/>
</dbReference>
<keyword evidence="5" id="KW-0067">ATP-binding</keyword>
<dbReference type="CDD" id="cd01991">
    <property type="entry name" value="Asn_synthase_B_C"/>
    <property type="match status" value="1"/>
</dbReference>
<evidence type="ECO:0000313" key="10">
    <source>
        <dbReference type="EMBL" id="GGK71227.1"/>
    </source>
</evidence>
<dbReference type="InterPro" id="IPR051786">
    <property type="entry name" value="ASN_synthetase/amidase"/>
</dbReference>
<feature type="domain" description="Glutamine amidotransferase type-2" evidence="9">
    <location>
        <begin position="1"/>
        <end position="202"/>
    </location>
</feature>
<dbReference type="EC" id="6.3.5.4" evidence="3"/>
<dbReference type="Proteomes" id="UP000662111">
    <property type="component" value="Unassembled WGS sequence"/>
</dbReference>
<evidence type="ECO:0000259" key="9">
    <source>
        <dbReference type="PROSITE" id="PS51278"/>
    </source>
</evidence>
<dbReference type="SUPFAM" id="SSF56235">
    <property type="entry name" value="N-terminal nucleophile aminohydrolases (Ntn hydrolases)"/>
    <property type="match status" value="1"/>
</dbReference>
<reference evidence="11" key="1">
    <citation type="journal article" date="2019" name="Int. J. Syst. Evol. Microbiol.">
        <title>The Global Catalogue of Microorganisms (GCM) 10K type strain sequencing project: providing services to taxonomists for standard genome sequencing and annotation.</title>
        <authorList>
            <consortium name="The Broad Institute Genomics Platform"/>
            <consortium name="The Broad Institute Genome Sequencing Center for Infectious Disease"/>
            <person name="Wu L."/>
            <person name="Ma J."/>
        </authorList>
    </citation>
    <scope>NUCLEOTIDE SEQUENCE [LARGE SCALE GENOMIC DNA]</scope>
    <source>
        <strain evidence="11">CGMCC 1.5362</strain>
    </source>
</reference>
<dbReference type="NCBIfam" id="TIGR01536">
    <property type="entry name" value="asn_synth_AEB"/>
    <property type="match status" value="1"/>
</dbReference>
<dbReference type="InterPro" id="IPR014729">
    <property type="entry name" value="Rossmann-like_a/b/a_fold"/>
</dbReference>
<dbReference type="Pfam" id="PF00733">
    <property type="entry name" value="Asn_synthase"/>
    <property type="match status" value="1"/>
</dbReference>
<dbReference type="InterPro" id="IPR006426">
    <property type="entry name" value="Asn_synth_AEB"/>
</dbReference>
<evidence type="ECO:0000256" key="3">
    <source>
        <dbReference type="ARBA" id="ARBA00012737"/>
    </source>
</evidence>
<evidence type="ECO:0000256" key="4">
    <source>
        <dbReference type="ARBA" id="ARBA00022741"/>
    </source>
</evidence>
<sequence>MRFDGGEVDEEALGRMTASLRHRGPDDQGCWRAAGLGLGHRRLSIIDVAGSHQPMSSADSRWTLAFNGEIFNYRELRGALDYPFRTQGDTETILAGLALHGIGYVTRLVGQFALAAYDMQERVLHLVRDRLGVLPLHLSHDTDRLVFASEVKGVLAGMRQRPSVDLESLDAYLAGRSVPAPYTLFEGVHKVLPGHRVEVSLDTGRAEQVRYWRPPEEERGAWSPRGAVAAVDEALTQAVGASLVADVPVGAYLSGGVDSSLIVAKAAQLHGGGRLKTFAAGFGDPRHDELPHARRVSEQFGTDHREVAIAARDFEDLWPLLTWHRDAPMSEPADFAVYRLAQAAREDVTVVLSGEGSDEIFGGYPKYAAARAMAALSVLPAGVRGPVGGVLDRHLPERLSRLRIAVRVWGTRERQDQHRAWFSPFTASERAGLLAGVPTRTHEDGRDEGDPVRQMLLGDLRGWLPDNLLERGDRMSMATSLELRPPFLDHRLVELAFRLPSGLKVRGGETKWVLKQVARRHLPPDIVDRRKVGFRVPLDAWFRSSLRATVRERLTAPGGFVADTLDRALVRDLLDRHDSGSFNEDIRIWTLMSLEVWHDTFFRSGR</sequence>
<name>A0ABQ2F841_9MICO</name>
<gene>
    <name evidence="10" type="primary">asnB</name>
    <name evidence="10" type="ORF">GCM10011509_19610</name>
</gene>
<evidence type="ECO:0000256" key="2">
    <source>
        <dbReference type="ARBA" id="ARBA00005752"/>
    </source>
</evidence>
<dbReference type="PANTHER" id="PTHR43284">
    <property type="entry name" value="ASPARAGINE SYNTHETASE (GLUTAMINE-HYDROLYZING)"/>
    <property type="match status" value="1"/>
</dbReference>
<dbReference type="Pfam" id="PF13537">
    <property type="entry name" value="GATase_7"/>
    <property type="match status" value="1"/>
</dbReference>